<accession>E3K7R2</accession>
<dbReference type="VEuPathDB" id="FungiDB:PGTG_06316"/>
<keyword evidence="2" id="KW-1185">Reference proteome</keyword>
<reference evidence="2" key="2">
    <citation type="journal article" date="2011" name="Proc. Natl. Acad. Sci. U.S.A.">
        <title>Obligate biotrophy features unraveled by the genomic analysis of rust fungi.</title>
        <authorList>
            <person name="Duplessis S."/>
            <person name="Cuomo C.A."/>
            <person name="Lin Y.-C."/>
            <person name="Aerts A."/>
            <person name="Tisserant E."/>
            <person name="Veneault-Fourrey C."/>
            <person name="Joly D.L."/>
            <person name="Hacquard S."/>
            <person name="Amselem J."/>
            <person name="Cantarel B.L."/>
            <person name="Chiu R."/>
            <person name="Coutinho P.M."/>
            <person name="Feau N."/>
            <person name="Field M."/>
            <person name="Frey P."/>
            <person name="Gelhaye E."/>
            <person name="Goldberg J."/>
            <person name="Grabherr M.G."/>
            <person name="Kodira C.D."/>
            <person name="Kohler A."/>
            <person name="Kuees U."/>
            <person name="Lindquist E.A."/>
            <person name="Lucas S.M."/>
            <person name="Mago R."/>
            <person name="Mauceli E."/>
            <person name="Morin E."/>
            <person name="Murat C."/>
            <person name="Pangilinan J.L."/>
            <person name="Park R."/>
            <person name="Pearson M."/>
            <person name="Quesneville H."/>
            <person name="Rouhier N."/>
            <person name="Sakthikumar S."/>
            <person name="Salamov A.A."/>
            <person name="Schmutz J."/>
            <person name="Selles B."/>
            <person name="Shapiro H."/>
            <person name="Tanguay P."/>
            <person name="Tuskan G.A."/>
            <person name="Henrissat B."/>
            <person name="Van de Peer Y."/>
            <person name="Rouze P."/>
            <person name="Ellis J.G."/>
            <person name="Dodds P.N."/>
            <person name="Schein J.E."/>
            <person name="Zhong S."/>
            <person name="Hamelin R.C."/>
            <person name="Grigoriev I.V."/>
            <person name="Szabo L.J."/>
            <person name="Martin F."/>
        </authorList>
    </citation>
    <scope>NUCLEOTIDE SEQUENCE [LARGE SCALE GENOMIC DNA]</scope>
    <source>
        <strain evidence="2">CRL 75-36-700-3 / race SCCL</strain>
    </source>
</reference>
<organism evidence="1 2">
    <name type="scientific">Puccinia graminis f. sp. tritici (strain CRL 75-36-700-3 / race SCCL)</name>
    <name type="common">Black stem rust fungus</name>
    <dbReference type="NCBI Taxonomy" id="418459"/>
    <lineage>
        <taxon>Eukaryota</taxon>
        <taxon>Fungi</taxon>
        <taxon>Dikarya</taxon>
        <taxon>Basidiomycota</taxon>
        <taxon>Pucciniomycotina</taxon>
        <taxon>Pucciniomycetes</taxon>
        <taxon>Pucciniales</taxon>
        <taxon>Pucciniaceae</taxon>
        <taxon>Puccinia</taxon>
    </lineage>
</organism>
<name>E3K7R2_PUCGT</name>
<evidence type="ECO:0000313" key="2">
    <source>
        <dbReference type="Proteomes" id="UP000008783"/>
    </source>
</evidence>
<protein>
    <submittedName>
        <fullName evidence="1">Uncharacterized protein</fullName>
    </submittedName>
</protein>
<gene>
    <name evidence="1" type="ORF">PGTG_06316</name>
</gene>
<dbReference type="KEGG" id="pgr:PGTG_06316"/>
<proteinExistence type="predicted"/>
<dbReference type="HOGENOM" id="CLU_2278811_0_0_1"/>
<reference key="1">
    <citation type="submission" date="2007-01" db="EMBL/GenBank/DDBJ databases">
        <title>The Genome Sequence of Puccinia graminis f. sp. tritici Strain CRL 75-36-700-3.</title>
        <authorList>
            <consortium name="The Broad Institute Genome Sequencing Platform"/>
            <person name="Birren B."/>
            <person name="Lander E."/>
            <person name="Galagan J."/>
            <person name="Nusbaum C."/>
            <person name="Devon K."/>
            <person name="Cuomo C."/>
            <person name="Jaffe D."/>
            <person name="Butler J."/>
            <person name="Alvarez P."/>
            <person name="Gnerre S."/>
            <person name="Grabherr M."/>
            <person name="Mauceli E."/>
            <person name="Brockman W."/>
            <person name="Young S."/>
            <person name="LaButti K."/>
            <person name="Sykes S."/>
            <person name="DeCaprio D."/>
            <person name="Crawford M."/>
            <person name="Koehrsen M."/>
            <person name="Engels R."/>
            <person name="Montgomery P."/>
            <person name="Pearson M."/>
            <person name="Howarth C."/>
            <person name="Larson L."/>
            <person name="White J."/>
            <person name="Zeng Q."/>
            <person name="Kodira C."/>
            <person name="Yandava C."/>
            <person name="Alvarado L."/>
            <person name="O'Leary S."/>
            <person name="Szabo L."/>
            <person name="Dean R."/>
            <person name="Schein J."/>
        </authorList>
    </citation>
    <scope>NUCLEOTIDE SEQUENCE</scope>
    <source>
        <strain>CRL 75-36-700-3</strain>
    </source>
</reference>
<dbReference type="GeneID" id="10539368"/>
<sequence length="102" mass="11342">MRSVSGVVAEFCYATLIANSNSAALRYTNCYGCLTLLACSDNLVVKIMILYGRWDWMQDPLNEQPASICRIFESELDTTTFHAISQWKRDAVTATQLLTPGG</sequence>
<dbReference type="Proteomes" id="UP000008783">
    <property type="component" value="Unassembled WGS sequence"/>
</dbReference>
<evidence type="ECO:0000313" key="1">
    <source>
        <dbReference type="EMBL" id="EFP80360.1"/>
    </source>
</evidence>
<dbReference type="RefSeq" id="XP_003324779.1">
    <property type="nucleotide sequence ID" value="XM_003324731.1"/>
</dbReference>
<dbReference type="InParanoid" id="E3K7R2"/>
<dbReference type="AlphaFoldDB" id="E3K7R2"/>
<dbReference type="EMBL" id="DS178275">
    <property type="protein sequence ID" value="EFP80360.1"/>
    <property type="molecule type" value="Genomic_DNA"/>
</dbReference>